<proteinExistence type="predicted"/>
<evidence type="ECO:0000259" key="2">
    <source>
        <dbReference type="Pfam" id="PF23155"/>
    </source>
</evidence>
<dbReference type="AlphaFoldDB" id="A0A9P7SVM3"/>
<dbReference type="PANTHER" id="PTHR38117">
    <property type="entry name" value="NACHT AND WD40 DOMAIN PROTEIN"/>
    <property type="match status" value="1"/>
</dbReference>
<feature type="domain" description="DUF7053" evidence="2">
    <location>
        <begin position="8"/>
        <end position="171"/>
    </location>
</feature>
<accession>A0A9P7SVM3</accession>
<evidence type="ECO:0000256" key="1">
    <source>
        <dbReference type="SAM" id="MobiDB-lite"/>
    </source>
</evidence>
<name>A0A9P7SVM3_9HYPO</name>
<reference evidence="3" key="1">
    <citation type="journal article" date="2020" name="bioRxiv">
        <title>Whole genome comparisons of ergot fungi reveals the divergence and evolution of species within the genus Claviceps are the result of varying mechanisms driving genome evolution and host range expansion.</title>
        <authorList>
            <person name="Wyka S.A."/>
            <person name="Mondo S.J."/>
            <person name="Liu M."/>
            <person name="Dettman J."/>
            <person name="Nalam V."/>
            <person name="Broders K.D."/>
        </authorList>
    </citation>
    <scope>NUCLEOTIDE SEQUENCE</scope>
    <source>
        <strain evidence="3">CCC 602</strain>
    </source>
</reference>
<dbReference type="PANTHER" id="PTHR38117:SF1">
    <property type="entry name" value="DUF3074 DOMAIN-CONTAINING PROTEIN"/>
    <property type="match status" value="1"/>
</dbReference>
<feature type="compositionally biased region" description="Polar residues" evidence="1">
    <location>
        <begin position="1"/>
        <end position="13"/>
    </location>
</feature>
<evidence type="ECO:0000313" key="3">
    <source>
        <dbReference type="EMBL" id="KAG5999773.1"/>
    </source>
</evidence>
<protein>
    <recommendedName>
        <fullName evidence="2">DUF7053 domain-containing protein</fullName>
    </recommendedName>
</protein>
<comment type="caution">
    <text evidence="3">The sequence shown here is derived from an EMBL/GenBank/DDBJ whole genome shotgun (WGS) entry which is preliminary data.</text>
</comment>
<organism evidence="3 4">
    <name type="scientific">Claviceps pusilla</name>
    <dbReference type="NCBI Taxonomy" id="123648"/>
    <lineage>
        <taxon>Eukaryota</taxon>
        <taxon>Fungi</taxon>
        <taxon>Dikarya</taxon>
        <taxon>Ascomycota</taxon>
        <taxon>Pezizomycotina</taxon>
        <taxon>Sordariomycetes</taxon>
        <taxon>Hypocreomycetidae</taxon>
        <taxon>Hypocreales</taxon>
        <taxon>Clavicipitaceae</taxon>
        <taxon>Claviceps</taxon>
    </lineage>
</organism>
<keyword evidence="4" id="KW-1185">Reference proteome</keyword>
<dbReference type="OrthoDB" id="4794810at2759"/>
<dbReference type="Pfam" id="PF23155">
    <property type="entry name" value="DUF7053"/>
    <property type="match status" value="1"/>
</dbReference>
<dbReference type="Proteomes" id="UP000748025">
    <property type="component" value="Unassembled WGS sequence"/>
</dbReference>
<gene>
    <name evidence="3" type="ORF">E4U43_001868</name>
</gene>
<feature type="region of interest" description="Disordered" evidence="1">
    <location>
        <begin position="1"/>
        <end position="20"/>
    </location>
</feature>
<dbReference type="InterPro" id="IPR055481">
    <property type="entry name" value="DUF7053"/>
</dbReference>
<dbReference type="EMBL" id="SRPW01001627">
    <property type="protein sequence ID" value="KAG5999773.1"/>
    <property type="molecule type" value="Genomic_DNA"/>
</dbReference>
<evidence type="ECO:0000313" key="4">
    <source>
        <dbReference type="Proteomes" id="UP000748025"/>
    </source>
</evidence>
<sequence>MSSLLNTTASVQHVSPLPPGTDPAKGVAMLHEHDVFIQCNPHMIKYEAINTPTDPEPQLPSHGALTGIAPPKCYLVTDKVHTLPAGLWDSDVVSTVECINLDKGLFVRVRSPLNCILENTWTVQEKSDGSGGHELKQDTIIKCSRLLVGIIQSTCESSWRDLHGNILERIQRES</sequence>